<evidence type="ECO:0000313" key="5">
    <source>
        <dbReference type="Proteomes" id="UP000005824"/>
    </source>
</evidence>
<dbReference type="GO" id="GO:0030288">
    <property type="term" value="C:outer membrane-bounded periplasmic space"/>
    <property type="evidence" value="ECO:0007669"/>
    <property type="project" value="TreeGrafter"/>
</dbReference>
<dbReference type="STRING" id="497964.CfE428DRAFT_0057"/>
<dbReference type="PANTHER" id="PTHR32282">
    <property type="entry name" value="BINDING PROTEIN TRANSPEPTIDASE, PUTATIVE-RELATED"/>
    <property type="match status" value="1"/>
</dbReference>
<evidence type="ECO:0000259" key="3">
    <source>
        <dbReference type="Pfam" id="PF00905"/>
    </source>
</evidence>
<organism evidence="4 5">
    <name type="scientific">Chthoniobacter flavus Ellin428</name>
    <dbReference type="NCBI Taxonomy" id="497964"/>
    <lineage>
        <taxon>Bacteria</taxon>
        <taxon>Pseudomonadati</taxon>
        <taxon>Verrucomicrobiota</taxon>
        <taxon>Spartobacteria</taxon>
        <taxon>Chthoniobacterales</taxon>
        <taxon>Chthoniobacteraceae</taxon>
        <taxon>Chthoniobacter</taxon>
    </lineage>
</organism>
<keyword evidence="1" id="KW-0328">Glycosyltransferase</keyword>
<dbReference type="GO" id="GO:0008658">
    <property type="term" value="F:penicillin binding"/>
    <property type="evidence" value="ECO:0007669"/>
    <property type="project" value="InterPro"/>
</dbReference>
<dbReference type="Pfam" id="PF00905">
    <property type="entry name" value="Transpeptidase"/>
    <property type="match status" value="1"/>
</dbReference>
<dbReference type="RefSeq" id="WP_006977384.1">
    <property type="nucleotide sequence ID" value="NZ_ABVL01000001.1"/>
</dbReference>
<protein>
    <submittedName>
        <fullName evidence="4">Penicillin-binding protein transpeptidase</fullName>
    </submittedName>
</protein>
<dbReference type="InterPro" id="IPR001460">
    <property type="entry name" value="PCN-bd_Tpept"/>
</dbReference>
<dbReference type="Proteomes" id="UP000005824">
    <property type="component" value="Unassembled WGS sequence"/>
</dbReference>
<dbReference type="eggNOG" id="COG4953">
    <property type="taxonomic scope" value="Bacteria"/>
</dbReference>
<dbReference type="AlphaFoldDB" id="B4CTN6"/>
<dbReference type="Gene3D" id="3.40.710.10">
    <property type="entry name" value="DD-peptidase/beta-lactamase superfamily"/>
    <property type="match status" value="1"/>
</dbReference>
<comment type="caution">
    <text evidence="4">The sequence shown here is derived from an EMBL/GenBank/DDBJ whole genome shotgun (WGS) entry which is preliminary data.</text>
</comment>
<dbReference type="EMBL" id="ABVL01000001">
    <property type="protein sequence ID" value="EDY21932.1"/>
    <property type="molecule type" value="Genomic_DNA"/>
</dbReference>
<name>B4CTN6_9BACT</name>
<sequence length="539" mass="58931">MTVLERMWDDGWLGADQFANASQEKLTLQPRQRLFRAPHFVDFVMQELPAGAPATVATTLDLDLNRFVEDTVKERLTPLREKNVHDGAVVVIDNRTGEVIALVGSENYFAPGTGQVNGALASRSAGSTFKPFTYLLALERGATPATIVADVPATFATSTGVYRPENYNKRCHGPLSYRLALANSLNIPAVRVLSSLGGAGPLQARLRAWGMTTLEEPAEHYGLGLTIGNAETRLIELTNAYAALARLGEWRPYRLVLDPALEKRVDIASIPVAAGHTAQTRDAAWLIADMLSDNTARMIGFGSHSALRFDFPVACKTGTSTDYRDNWTVGYTPEFTVGAWVGNFDGSPMRDVSGVTGAAPIMHAVMEHLHARFGTTWFATPETVVEREVQPLTGKLLTQARLDAVREKFLRDHLPPVESPADYDAEGRVKLGPDYRAWMESGENGIASRALCDARDTTLRVEAPVAGTTYVIDPDLPSSRFVPVLASGAARAVWQSDSLEFRERDGRTYAEVSEGMHRLSVRDPATGARAETWIYVKTL</sequence>
<evidence type="ECO:0000313" key="4">
    <source>
        <dbReference type="EMBL" id="EDY21932.1"/>
    </source>
</evidence>
<dbReference type="InParanoid" id="B4CTN6"/>
<proteinExistence type="predicted"/>
<keyword evidence="5" id="KW-1185">Reference proteome</keyword>
<accession>B4CTN6</accession>
<reference evidence="4 5" key="1">
    <citation type="journal article" date="2011" name="J. Bacteriol.">
        <title>Genome sequence of Chthoniobacter flavus Ellin428, an aerobic heterotrophic soil bacterium.</title>
        <authorList>
            <person name="Kant R."/>
            <person name="van Passel M.W."/>
            <person name="Palva A."/>
            <person name="Lucas S."/>
            <person name="Lapidus A."/>
            <person name="Glavina Del Rio T."/>
            <person name="Dalin E."/>
            <person name="Tice H."/>
            <person name="Bruce D."/>
            <person name="Goodwin L."/>
            <person name="Pitluck S."/>
            <person name="Larimer F.W."/>
            <person name="Land M.L."/>
            <person name="Hauser L."/>
            <person name="Sangwan P."/>
            <person name="de Vos W.M."/>
            <person name="Janssen P.H."/>
            <person name="Smidt H."/>
        </authorList>
    </citation>
    <scope>NUCLEOTIDE SEQUENCE [LARGE SCALE GENOMIC DNA]</scope>
    <source>
        <strain evidence="4 5">Ellin428</strain>
    </source>
</reference>
<evidence type="ECO:0000256" key="2">
    <source>
        <dbReference type="ARBA" id="ARBA00022679"/>
    </source>
</evidence>
<keyword evidence="2" id="KW-0808">Transferase</keyword>
<dbReference type="GO" id="GO:0009252">
    <property type="term" value="P:peptidoglycan biosynthetic process"/>
    <property type="evidence" value="ECO:0007669"/>
    <property type="project" value="TreeGrafter"/>
</dbReference>
<dbReference type="InterPro" id="IPR050396">
    <property type="entry name" value="Glycosyltr_51/Transpeptidase"/>
</dbReference>
<dbReference type="GO" id="GO:0008955">
    <property type="term" value="F:peptidoglycan glycosyltransferase activity"/>
    <property type="evidence" value="ECO:0007669"/>
    <property type="project" value="TreeGrafter"/>
</dbReference>
<evidence type="ECO:0000256" key="1">
    <source>
        <dbReference type="ARBA" id="ARBA00022676"/>
    </source>
</evidence>
<dbReference type="InterPro" id="IPR012338">
    <property type="entry name" value="Beta-lactam/transpept-like"/>
</dbReference>
<dbReference type="PANTHER" id="PTHR32282:SF15">
    <property type="entry name" value="PENICILLIN-BINDING PROTEIN 1C"/>
    <property type="match status" value="1"/>
</dbReference>
<gene>
    <name evidence="4" type="ORF">CfE428DRAFT_0057</name>
</gene>
<feature type="domain" description="Penicillin-binding protein transpeptidase" evidence="3">
    <location>
        <begin position="87"/>
        <end position="367"/>
    </location>
</feature>
<dbReference type="SUPFAM" id="SSF56601">
    <property type="entry name" value="beta-lactamase/transpeptidase-like"/>
    <property type="match status" value="1"/>
</dbReference>